<dbReference type="PANTHER" id="PTHR43333">
    <property type="entry name" value="2-HACID_DH_C DOMAIN-CONTAINING PROTEIN"/>
    <property type="match status" value="1"/>
</dbReference>
<dbReference type="SUPFAM" id="SSF52283">
    <property type="entry name" value="Formate/glycerate dehydrogenase catalytic domain-like"/>
    <property type="match status" value="1"/>
</dbReference>
<dbReference type="InterPro" id="IPR006140">
    <property type="entry name" value="D-isomer_DH_NAD-bd"/>
</dbReference>
<keyword evidence="1 3" id="KW-0560">Oxidoreductase</keyword>
<comment type="similarity">
    <text evidence="3">Belongs to the D-isomer specific 2-hydroxyacid dehydrogenase family.</text>
</comment>
<dbReference type="Proteomes" id="UP000252189">
    <property type="component" value="Unassembled WGS sequence"/>
</dbReference>
<dbReference type="PANTHER" id="PTHR43333:SF1">
    <property type="entry name" value="D-ISOMER SPECIFIC 2-HYDROXYACID DEHYDROGENASE NAD-BINDING DOMAIN-CONTAINING PROTEIN"/>
    <property type="match status" value="1"/>
</dbReference>
<dbReference type="Gene3D" id="3.40.50.720">
    <property type="entry name" value="NAD(P)-binding Rossmann-like Domain"/>
    <property type="match status" value="2"/>
</dbReference>
<accession>A0A368N7X6</accession>
<dbReference type="InterPro" id="IPR006139">
    <property type="entry name" value="D-isomer_2_OHA_DH_cat_dom"/>
</dbReference>
<evidence type="ECO:0000256" key="1">
    <source>
        <dbReference type="ARBA" id="ARBA00023002"/>
    </source>
</evidence>
<sequence>MTDPDIAVLRQKVHGMAPSSYGSTLRDRLPDYEVAVATTPAEERDLIERARVVTGIHFETAWLDRAANLDLFACAYAGTGHLDADAFADAGVAVTNAAGVHGPNISEYVIGALVAHERQFRRAWEQQERSHWEAYPVRELQGSTAAVVGLGAIGEALAEKLDAFGVETVGVRYTPEKDGPTDEVVGFDDVHDALARADYVLLACPLTDTTRGLIDDEALASMRADGLLVNVARGPVVDTDALVTALRDADIRGATLDVTDPEPLPTDHPLWSFENVRITPHNAGNTPKYYDRLADILATNLRRMDETGAATGLENQVV</sequence>
<evidence type="ECO:0000259" key="4">
    <source>
        <dbReference type="Pfam" id="PF00389"/>
    </source>
</evidence>
<dbReference type="Pfam" id="PF02826">
    <property type="entry name" value="2-Hacid_dh_C"/>
    <property type="match status" value="1"/>
</dbReference>
<gene>
    <name evidence="6" type="ORF">DU504_01685</name>
</gene>
<dbReference type="AlphaFoldDB" id="A0A368N7X6"/>
<reference evidence="6 7" key="1">
    <citation type="submission" date="2018-07" db="EMBL/GenBank/DDBJ databases">
        <title>Genome sequences of Haloplanus salinus JCM 18368T.</title>
        <authorList>
            <person name="Kim Y.B."/>
            <person name="Roh S.W."/>
        </authorList>
    </citation>
    <scope>NUCLEOTIDE SEQUENCE [LARGE SCALE GENOMIC DNA]</scope>
    <source>
        <strain evidence="6 7">JCM 18368</strain>
    </source>
</reference>
<dbReference type="SUPFAM" id="SSF51735">
    <property type="entry name" value="NAD(P)-binding Rossmann-fold domains"/>
    <property type="match status" value="1"/>
</dbReference>
<dbReference type="OrthoDB" id="168224at2157"/>
<evidence type="ECO:0000313" key="6">
    <source>
        <dbReference type="EMBL" id="RCU46123.1"/>
    </source>
</evidence>
<evidence type="ECO:0000256" key="2">
    <source>
        <dbReference type="ARBA" id="ARBA00023027"/>
    </source>
</evidence>
<dbReference type="FunFam" id="3.40.50.720:FF:000363">
    <property type="entry name" value="D-isomer specific 2-hydroxyacid dehydrogenase"/>
    <property type="match status" value="1"/>
</dbReference>
<comment type="caution">
    <text evidence="6">The sequence shown here is derived from an EMBL/GenBank/DDBJ whole genome shotgun (WGS) entry which is preliminary data.</text>
</comment>
<feature type="domain" description="D-isomer specific 2-hydroxyacid dehydrogenase catalytic" evidence="4">
    <location>
        <begin position="33"/>
        <end position="307"/>
    </location>
</feature>
<dbReference type="Pfam" id="PF00389">
    <property type="entry name" value="2-Hacid_dh"/>
    <property type="match status" value="1"/>
</dbReference>
<keyword evidence="7" id="KW-1185">Reference proteome</keyword>
<organism evidence="6 7">
    <name type="scientific">Haloplanus salinus</name>
    <dbReference type="NCBI Taxonomy" id="1126245"/>
    <lineage>
        <taxon>Archaea</taxon>
        <taxon>Methanobacteriati</taxon>
        <taxon>Methanobacteriota</taxon>
        <taxon>Stenosarchaea group</taxon>
        <taxon>Halobacteria</taxon>
        <taxon>Halobacteriales</taxon>
        <taxon>Haloferacaceae</taxon>
        <taxon>Haloplanus</taxon>
    </lineage>
</organism>
<evidence type="ECO:0000313" key="7">
    <source>
        <dbReference type="Proteomes" id="UP000252189"/>
    </source>
</evidence>
<dbReference type="EMBL" id="QPHM01000001">
    <property type="protein sequence ID" value="RCU46123.1"/>
    <property type="molecule type" value="Genomic_DNA"/>
</dbReference>
<dbReference type="InterPro" id="IPR036291">
    <property type="entry name" value="NAD(P)-bd_dom_sf"/>
</dbReference>
<dbReference type="PROSITE" id="PS00671">
    <property type="entry name" value="D_2_HYDROXYACID_DH_3"/>
    <property type="match status" value="1"/>
</dbReference>
<dbReference type="CDD" id="cd05300">
    <property type="entry name" value="2-Hacid_dh_1"/>
    <property type="match status" value="1"/>
</dbReference>
<keyword evidence="2" id="KW-0520">NAD</keyword>
<feature type="domain" description="D-isomer specific 2-hydroxyacid dehydrogenase NAD-binding" evidence="5">
    <location>
        <begin position="111"/>
        <end position="283"/>
    </location>
</feature>
<dbReference type="RefSeq" id="WP_114447674.1">
    <property type="nucleotide sequence ID" value="NZ_QPHM01000001.1"/>
</dbReference>
<evidence type="ECO:0000259" key="5">
    <source>
        <dbReference type="Pfam" id="PF02826"/>
    </source>
</evidence>
<dbReference type="GO" id="GO:0016616">
    <property type="term" value="F:oxidoreductase activity, acting on the CH-OH group of donors, NAD or NADP as acceptor"/>
    <property type="evidence" value="ECO:0007669"/>
    <property type="project" value="InterPro"/>
</dbReference>
<protein>
    <submittedName>
        <fullName evidence="6">D-2-hydroxyacid dehydrogenase</fullName>
    </submittedName>
</protein>
<proteinExistence type="inferred from homology"/>
<dbReference type="GO" id="GO:0051287">
    <property type="term" value="F:NAD binding"/>
    <property type="evidence" value="ECO:0007669"/>
    <property type="project" value="InterPro"/>
</dbReference>
<dbReference type="InterPro" id="IPR029753">
    <property type="entry name" value="D-isomer_DH_CS"/>
</dbReference>
<evidence type="ECO:0000256" key="3">
    <source>
        <dbReference type="RuleBase" id="RU003719"/>
    </source>
</evidence>
<name>A0A368N7X6_9EURY</name>